<evidence type="ECO:0000256" key="1">
    <source>
        <dbReference type="ARBA" id="ARBA00022448"/>
    </source>
</evidence>
<evidence type="ECO:0000313" key="3">
    <source>
        <dbReference type="EMBL" id="MBA5638519.1"/>
    </source>
</evidence>
<dbReference type="Gene3D" id="2.40.50.100">
    <property type="match status" value="1"/>
</dbReference>
<dbReference type="Gene3D" id="1.10.287.470">
    <property type="entry name" value="Helix hairpin bin"/>
    <property type="match status" value="1"/>
</dbReference>
<name>A0A7W2ICM9_9BURK</name>
<dbReference type="Gene3D" id="2.40.420.20">
    <property type="match status" value="1"/>
</dbReference>
<proteinExistence type="predicted"/>
<evidence type="ECO:0000313" key="4">
    <source>
        <dbReference type="Proteomes" id="UP000534388"/>
    </source>
</evidence>
<dbReference type="RefSeq" id="WP_182164161.1">
    <property type="nucleotide sequence ID" value="NZ_JACEZT010000010.1"/>
</dbReference>
<keyword evidence="1" id="KW-0813">Transport</keyword>
<dbReference type="AlphaFoldDB" id="A0A7W2ICM9"/>
<keyword evidence="2" id="KW-0732">Signal</keyword>
<gene>
    <name evidence="3" type="ORF">H3H37_15775</name>
</gene>
<dbReference type="InterPro" id="IPR051909">
    <property type="entry name" value="MFP_Cation_Efflux"/>
</dbReference>
<feature type="chain" id="PRO_5030623039" evidence="2">
    <location>
        <begin position="33"/>
        <end position="403"/>
    </location>
</feature>
<dbReference type="GO" id="GO:0015679">
    <property type="term" value="P:plasma membrane copper ion transport"/>
    <property type="evidence" value="ECO:0007669"/>
    <property type="project" value="TreeGrafter"/>
</dbReference>
<reference evidence="3 4" key="1">
    <citation type="submission" date="2020-07" db="EMBL/GenBank/DDBJ databases">
        <title>Novel species isolated from subtropical streams in China.</title>
        <authorList>
            <person name="Lu H."/>
        </authorList>
    </citation>
    <scope>NUCLEOTIDE SEQUENCE [LARGE SCALE GENOMIC DNA]</scope>
    <source>
        <strain evidence="3 4">LX20W</strain>
    </source>
</reference>
<comment type="caution">
    <text evidence="3">The sequence shown here is derived from an EMBL/GenBank/DDBJ whole genome shotgun (WGS) entry which is preliminary data.</text>
</comment>
<organism evidence="3 4">
    <name type="scientific">Rugamonas brunnea</name>
    <dbReference type="NCBI Taxonomy" id="2758569"/>
    <lineage>
        <taxon>Bacteria</taxon>
        <taxon>Pseudomonadati</taxon>
        <taxon>Pseudomonadota</taxon>
        <taxon>Betaproteobacteria</taxon>
        <taxon>Burkholderiales</taxon>
        <taxon>Oxalobacteraceae</taxon>
        <taxon>Telluria group</taxon>
        <taxon>Rugamonas</taxon>
    </lineage>
</organism>
<dbReference type="Gene3D" id="2.40.30.170">
    <property type="match status" value="1"/>
</dbReference>
<dbReference type="GO" id="GO:0046914">
    <property type="term" value="F:transition metal ion binding"/>
    <property type="evidence" value="ECO:0007669"/>
    <property type="project" value="TreeGrafter"/>
</dbReference>
<dbReference type="Proteomes" id="UP000534388">
    <property type="component" value="Unassembled WGS sequence"/>
</dbReference>
<accession>A0A7W2ICM9</accession>
<dbReference type="GO" id="GO:0030288">
    <property type="term" value="C:outer membrane-bounded periplasmic space"/>
    <property type="evidence" value="ECO:0007669"/>
    <property type="project" value="TreeGrafter"/>
</dbReference>
<sequence>MISKPTPLAAARCGQLLLLAGALAAVSWPARAQSSAQTSAKTSAKTSAQATAQSVAEEIIKLDAAQQRRAGVQTVAAAAPGPDGGAGGQQLSGTVVAAPEGTAVLSSIVGGVVQQVHVSPLQEVRAGTAVVTLFSQQLVEWQRDYLQLATQATLAQRKLTRDEALFADGVIARSRLEESRAAATQASVMASERRQALRAAGMGQAQLARLLEKQAMSPALTLTAGAAGTLLELPLAPGQRVEAGVPLARIAKSGALWLELQATPQLAAQLRVGDAVQVAGCGAARVQALSPQLSAGNQSVLVRARVERADGCLKLNQYVQATVAAKPAGGVLLPSSALVRRGAASYVFVQRGAGFAAVPVTTTPAGADAMWVQGTLPAGSQVAVRGVAAIKGAWLGLGAEGGK</sequence>
<dbReference type="EMBL" id="JACEZT010000010">
    <property type="protein sequence ID" value="MBA5638519.1"/>
    <property type="molecule type" value="Genomic_DNA"/>
</dbReference>
<dbReference type="PANTHER" id="PTHR30097">
    <property type="entry name" value="CATION EFFLUX SYSTEM PROTEIN CUSB"/>
    <property type="match status" value="1"/>
</dbReference>
<protein>
    <submittedName>
        <fullName evidence="3">Efflux RND transporter periplasmic adaptor subunit</fullName>
    </submittedName>
</protein>
<evidence type="ECO:0000256" key="2">
    <source>
        <dbReference type="SAM" id="SignalP"/>
    </source>
</evidence>
<dbReference type="GO" id="GO:0060003">
    <property type="term" value="P:copper ion export"/>
    <property type="evidence" value="ECO:0007669"/>
    <property type="project" value="TreeGrafter"/>
</dbReference>
<dbReference type="PANTHER" id="PTHR30097:SF4">
    <property type="entry name" value="SLR6042 PROTEIN"/>
    <property type="match status" value="1"/>
</dbReference>
<keyword evidence="4" id="KW-1185">Reference proteome</keyword>
<feature type="signal peptide" evidence="2">
    <location>
        <begin position="1"/>
        <end position="32"/>
    </location>
</feature>
<dbReference type="SUPFAM" id="SSF111369">
    <property type="entry name" value="HlyD-like secretion proteins"/>
    <property type="match status" value="1"/>
</dbReference>